<name>A0A6J6RQR5_9ZZZZ</name>
<organism evidence="2">
    <name type="scientific">freshwater metagenome</name>
    <dbReference type="NCBI Taxonomy" id="449393"/>
    <lineage>
        <taxon>unclassified sequences</taxon>
        <taxon>metagenomes</taxon>
        <taxon>ecological metagenomes</taxon>
    </lineage>
</organism>
<dbReference type="EMBL" id="CAEZUD010000042">
    <property type="protein sequence ID" value="CAB4593286.1"/>
    <property type="molecule type" value="Genomic_DNA"/>
</dbReference>
<dbReference type="InterPro" id="IPR010349">
    <property type="entry name" value="Asparaginase_II"/>
</dbReference>
<dbReference type="EMBL" id="CAEZYL010000047">
    <property type="protein sequence ID" value="CAB4724884.1"/>
    <property type="molecule type" value="Genomic_DNA"/>
</dbReference>
<evidence type="ECO:0000313" key="1">
    <source>
        <dbReference type="EMBL" id="CAB4593286.1"/>
    </source>
</evidence>
<evidence type="ECO:0000313" key="2">
    <source>
        <dbReference type="EMBL" id="CAB4724884.1"/>
    </source>
</evidence>
<reference evidence="2" key="1">
    <citation type="submission" date="2020-05" db="EMBL/GenBank/DDBJ databases">
        <authorList>
            <person name="Chiriac C."/>
            <person name="Salcher M."/>
            <person name="Ghai R."/>
            <person name="Kavagutti S V."/>
        </authorList>
    </citation>
    <scope>NUCLEOTIDE SEQUENCE</scope>
</reference>
<proteinExistence type="predicted"/>
<dbReference type="AlphaFoldDB" id="A0A6J6RQR5"/>
<dbReference type="PANTHER" id="PTHR42110:SF1">
    <property type="entry name" value="L-ASPARAGINASE, PUTATIVE (AFU_ORTHOLOGUE AFUA_3G11890)-RELATED"/>
    <property type="match status" value="1"/>
</dbReference>
<dbReference type="Pfam" id="PF06089">
    <property type="entry name" value="Asparaginase_II"/>
    <property type="match status" value="1"/>
</dbReference>
<protein>
    <submittedName>
        <fullName evidence="2">Unannotated protein</fullName>
    </submittedName>
</protein>
<accession>A0A6J6RQR5</accession>
<gene>
    <name evidence="1" type="ORF">UFOPK1778_00823</name>
    <name evidence="2" type="ORF">UFOPK2689_00827</name>
</gene>
<sequence length="312" mass="32734">MSELHPFQGEVLAELIRNGVVESVHAGHLVALASDGSVSLSKGDISLPIFPRSTVKSIQASAMVRAGLRLPPKLLALAASSHSGSQAHLDAVLEILASAGLAENDLLNATDKPLGESERLAWGSAAPTRLAMNCSGKHAAMLATCVINGWDIKSYLEMDHPLQLAILREIESLANQSVTNKTFDGCGAPLFAISTIGLAQAVRSITISSDPIHQEVLSACRQFPEMVAGEGRLTTRMMQGVPGLFMKDGAEGVNIASMPDGRTLVFKIADGSLRSFGVIIQAVLKQWGITTPHEAVDVYGGAAVVGGIRAVI</sequence>
<dbReference type="PANTHER" id="PTHR42110">
    <property type="entry name" value="L-ASPARAGINASE, PUTATIVE (AFU_ORTHOLOGUE AFUA_3G11890)-RELATED"/>
    <property type="match status" value="1"/>
</dbReference>